<dbReference type="PRINTS" id="PR00502">
    <property type="entry name" value="NUDIXFAMILY"/>
</dbReference>
<evidence type="ECO:0000313" key="5">
    <source>
        <dbReference type="EMBL" id="GJM61307.1"/>
    </source>
</evidence>
<dbReference type="SUPFAM" id="SSF55811">
    <property type="entry name" value="Nudix"/>
    <property type="match status" value="1"/>
</dbReference>
<dbReference type="Pfam" id="PF00293">
    <property type="entry name" value="NUDIX"/>
    <property type="match status" value="1"/>
</dbReference>
<dbReference type="RefSeq" id="WP_053405316.1">
    <property type="nucleotide sequence ID" value="NZ_BQKE01000001.1"/>
</dbReference>
<dbReference type="GO" id="GO:0016787">
    <property type="term" value="F:hydrolase activity"/>
    <property type="evidence" value="ECO:0007669"/>
    <property type="project" value="UniProtKB-KW"/>
</dbReference>
<gene>
    <name evidence="5" type="ORF">PEDI_18590</name>
</gene>
<dbReference type="CDD" id="cd04511">
    <property type="entry name" value="NUDIX_Hydrolase"/>
    <property type="match status" value="1"/>
</dbReference>
<dbReference type="PANTHER" id="PTHR43222">
    <property type="entry name" value="NUDIX HYDROLASE 23"/>
    <property type="match status" value="1"/>
</dbReference>
<protein>
    <submittedName>
        <fullName evidence="5">ADP-ribose pyrophosphatase</fullName>
    </submittedName>
</protein>
<keyword evidence="3" id="KW-0460">Magnesium</keyword>
<feature type="domain" description="Nudix hydrolase" evidence="4">
    <location>
        <begin position="37"/>
        <end position="162"/>
    </location>
</feature>
<sequence>MNYCSHCGSSKIELVIPEGDSRARWCCPDCNTIHYQNPRIIAGSLVVKSGRVMLCRRAIEPRYGLWNLPAGFLENGESVEEGAIREIWEEAMARVKISHLHTLYNLPQFNQVYLIYLSELEGEAFGAGEETLEIDWFQPEEIPWSELAFESTKFALTKWIEQEYPDKRVYQGSLVLKDWNQKKGSC</sequence>
<dbReference type="InterPro" id="IPR029401">
    <property type="entry name" value="Nudix_N"/>
</dbReference>
<dbReference type="InterPro" id="IPR020476">
    <property type="entry name" value="Nudix_hydrolase"/>
</dbReference>
<accession>A0AAN4VYZ1</accession>
<evidence type="ECO:0000256" key="3">
    <source>
        <dbReference type="ARBA" id="ARBA00022842"/>
    </source>
</evidence>
<reference evidence="5 6" key="1">
    <citation type="submission" date="2021-12" db="EMBL/GenBank/DDBJ databases">
        <title>Genome sequencing of bacteria with rrn-lacking chromosome and rrn-plasmid.</title>
        <authorList>
            <person name="Anda M."/>
            <person name="Iwasaki W."/>
        </authorList>
    </citation>
    <scope>NUCLEOTIDE SEQUENCE [LARGE SCALE GENOMIC DNA]</scope>
    <source>
        <strain evidence="5 6">NBRC 15940</strain>
    </source>
</reference>
<keyword evidence="2" id="KW-0378">Hydrolase</keyword>
<name>A0AAN4VYZ1_9BACT</name>
<comment type="caution">
    <text evidence="5">The sequence shown here is derived from an EMBL/GenBank/DDBJ whole genome shotgun (WGS) entry which is preliminary data.</text>
</comment>
<dbReference type="InterPro" id="IPR015797">
    <property type="entry name" value="NUDIX_hydrolase-like_dom_sf"/>
</dbReference>
<proteinExistence type="predicted"/>
<dbReference type="PANTHER" id="PTHR43222:SF2">
    <property type="entry name" value="NUDIX HYDROLASE 23, CHLOROPLASTIC"/>
    <property type="match status" value="1"/>
</dbReference>
<dbReference type="InterPro" id="IPR000086">
    <property type="entry name" value="NUDIX_hydrolase_dom"/>
</dbReference>
<dbReference type="Gene3D" id="2.20.70.10">
    <property type="match status" value="1"/>
</dbReference>
<dbReference type="Gene3D" id="3.90.79.10">
    <property type="entry name" value="Nucleoside Triphosphate Pyrophosphohydrolase"/>
    <property type="match status" value="1"/>
</dbReference>
<evidence type="ECO:0000259" key="4">
    <source>
        <dbReference type="PROSITE" id="PS51462"/>
    </source>
</evidence>
<evidence type="ECO:0000313" key="6">
    <source>
        <dbReference type="Proteomes" id="UP001310022"/>
    </source>
</evidence>
<evidence type="ECO:0000256" key="2">
    <source>
        <dbReference type="ARBA" id="ARBA00022801"/>
    </source>
</evidence>
<dbReference type="Proteomes" id="UP001310022">
    <property type="component" value="Unassembled WGS sequence"/>
</dbReference>
<dbReference type="PROSITE" id="PS51462">
    <property type="entry name" value="NUDIX"/>
    <property type="match status" value="1"/>
</dbReference>
<organism evidence="5 6">
    <name type="scientific">Persicobacter diffluens</name>
    <dbReference type="NCBI Taxonomy" id="981"/>
    <lineage>
        <taxon>Bacteria</taxon>
        <taxon>Pseudomonadati</taxon>
        <taxon>Bacteroidota</taxon>
        <taxon>Cytophagia</taxon>
        <taxon>Cytophagales</taxon>
        <taxon>Persicobacteraceae</taxon>
        <taxon>Persicobacter</taxon>
    </lineage>
</organism>
<comment type="cofactor">
    <cofactor evidence="1">
        <name>Mg(2+)</name>
        <dbReference type="ChEBI" id="CHEBI:18420"/>
    </cofactor>
</comment>
<dbReference type="Pfam" id="PF14803">
    <property type="entry name" value="Zn_ribbon_Nudix"/>
    <property type="match status" value="1"/>
</dbReference>
<evidence type="ECO:0000256" key="1">
    <source>
        <dbReference type="ARBA" id="ARBA00001946"/>
    </source>
</evidence>
<keyword evidence="6" id="KW-1185">Reference proteome</keyword>
<dbReference type="AlphaFoldDB" id="A0AAN4VYZ1"/>
<dbReference type="EMBL" id="BQKE01000001">
    <property type="protein sequence ID" value="GJM61307.1"/>
    <property type="molecule type" value="Genomic_DNA"/>
</dbReference>